<dbReference type="EMBL" id="JAELVR010000001">
    <property type="protein sequence ID" value="MBJ6370182.1"/>
    <property type="molecule type" value="Genomic_DNA"/>
</dbReference>
<evidence type="ECO:0000256" key="3">
    <source>
        <dbReference type="ARBA" id="ARBA00022801"/>
    </source>
</evidence>
<dbReference type="GO" id="GO:0071555">
    <property type="term" value="P:cell wall organization"/>
    <property type="evidence" value="ECO:0007669"/>
    <property type="project" value="UniProtKB-KW"/>
</dbReference>
<keyword evidence="4" id="KW-0961">Cell wall biogenesis/degradation</keyword>
<dbReference type="Proteomes" id="UP000619079">
    <property type="component" value="Unassembled WGS sequence"/>
</dbReference>
<evidence type="ECO:0000256" key="4">
    <source>
        <dbReference type="ARBA" id="ARBA00023316"/>
    </source>
</evidence>
<evidence type="ECO:0000313" key="6">
    <source>
        <dbReference type="EMBL" id="MBJ6370182.1"/>
    </source>
</evidence>
<dbReference type="InterPro" id="IPR051206">
    <property type="entry name" value="NAMLAA_amidase_2"/>
</dbReference>
<dbReference type="GO" id="GO:0008745">
    <property type="term" value="F:N-acetylmuramoyl-L-alanine amidase activity"/>
    <property type="evidence" value="ECO:0007669"/>
    <property type="project" value="UniProtKB-EC"/>
</dbReference>
<dbReference type="AlphaFoldDB" id="A0A8J7IS09"/>
<dbReference type="GO" id="GO:0009254">
    <property type="term" value="P:peptidoglycan turnover"/>
    <property type="evidence" value="ECO:0007669"/>
    <property type="project" value="TreeGrafter"/>
</dbReference>
<gene>
    <name evidence="6" type="ORF">JF290_01470</name>
</gene>
<accession>A0A8J7IS09</accession>
<dbReference type="Pfam" id="PF01510">
    <property type="entry name" value="Amidase_2"/>
    <property type="match status" value="1"/>
</dbReference>
<keyword evidence="3" id="KW-0378">Hydrolase</keyword>
<sequence length="251" mass="27160">MATVMPATGIRRASAKRCRTDPAMGDAIRWQPSPNFGPRRDGLTPELIVIHYTAMSSAEAALARLCDPAAEVSAHYLIAGDGRVWQMVEEMQRAWHAGAGRWGGQGDVNSRSVGIELDNDGTYPFSDPQMRALEGLLAGIMDRWRIGPAGLIGHSDMAPDRKFDPGPRFDWVRLARQGLAVWPGQDACGEGDFIADAARFGYDPEYGADAVLAAFRARFRPFATGPLCAADTAAMQDLAHRFGVDRIGNSA</sequence>
<dbReference type="PANTHER" id="PTHR30417:SF1">
    <property type="entry name" value="N-ACETYLMURAMOYL-L-ALANINE AMIDASE AMID"/>
    <property type="match status" value="1"/>
</dbReference>
<evidence type="ECO:0000259" key="5">
    <source>
        <dbReference type="SMART" id="SM00644"/>
    </source>
</evidence>
<dbReference type="PANTHER" id="PTHR30417">
    <property type="entry name" value="N-ACETYLMURAMOYL-L-ALANINE AMIDASE AMID"/>
    <property type="match status" value="1"/>
</dbReference>
<evidence type="ECO:0000256" key="2">
    <source>
        <dbReference type="ARBA" id="ARBA00011901"/>
    </source>
</evidence>
<feature type="domain" description="N-acetylmuramoyl-L-alanine amidase" evidence="5">
    <location>
        <begin position="33"/>
        <end position="166"/>
    </location>
</feature>
<reference evidence="6" key="1">
    <citation type="submission" date="2020-12" db="EMBL/GenBank/DDBJ databases">
        <title>Sedimentitalea sp. nov., isolated from sand in Incheon.</title>
        <authorList>
            <person name="Kim W."/>
        </authorList>
    </citation>
    <scope>NUCLEOTIDE SEQUENCE</scope>
    <source>
        <strain evidence="6">CAU 1593</strain>
    </source>
</reference>
<dbReference type="SMART" id="SM00644">
    <property type="entry name" value="Ami_2"/>
    <property type="match status" value="1"/>
</dbReference>
<dbReference type="InterPro" id="IPR002502">
    <property type="entry name" value="Amidase_domain"/>
</dbReference>
<protein>
    <recommendedName>
        <fullName evidence="2">N-acetylmuramoyl-L-alanine amidase</fullName>
        <ecNumber evidence="2">3.5.1.28</ecNumber>
    </recommendedName>
</protein>
<comment type="catalytic activity">
    <reaction evidence="1">
        <text>Hydrolyzes the link between N-acetylmuramoyl residues and L-amino acid residues in certain cell-wall glycopeptides.</text>
        <dbReference type="EC" id="3.5.1.28"/>
    </reaction>
</comment>
<evidence type="ECO:0000256" key="1">
    <source>
        <dbReference type="ARBA" id="ARBA00001561"/>
    </source>
</evidence>
<name>A0A8J7IS09_9RHOB</name>
<dbReference type="CDD" id="cd06583">
    <property type="entry name" value="PGRP"/>
    <property type="match status" value="1"/>
</dbReference>
<organism evidence="6 7">
    <name type="scientific">Sedimentitalea arenosa</name>
    <dbReference type="NCBI Taxonomy" id="2798803"/>
    <lineage>
        <taxon>Bacteria</taxon>
        <taxon>Pseudomonadati</taxon>
        <taxon>Pseudomonadota</taxon>
        <taxon>Alphaproteobacteria</taxon>
        <taxon>Rhodobacterales</taxon>
        <taxon>Paracoccaceae</taxon>
        <taxon>Sedimentitalea</taxon>
    </lineage>
</organism>
<evidence type="ECO:0000313" key="7">
    <source>
        <dbReference type="Proteomes" id="UP000619079"/>
    </source>
</evidence>
<dbReference type="Gene3D" id="3.40.80.10">
    <property type="entry name" value="Peptidoglycan recognition protein-like"/>
    <property type="match status" value="1"/>
</dbReference>
<dbReference type="SUPFAM" id="SSF55846">
    <property type="entry name" value="N-acetylmuramoyl-L-alanine amidase-like"/>
    <property type="match status" value="1"/>
</dbReference>
<dbReference type="EC" id="3.5.1.28" evidence="2"/>
<dbReference type="GO" id="GO:0009253">
    <property type="term" value="P:peptidoglycan catabolic process"/>
    <property type="evidence" value="ECO:0007669"/>
    <property type="project" value="InterPro"/>
</dbReference>
<proteinExistence type="predicted"/>
<comment type="caution">
    <text evidence="6">The sequence shown here is derived from an EMBL/GenBank/DDBJ whole genome shotgun (WGS) entry which is preliminary data.</text>
</comment>
<keyword evidence="7" id="KW-1185">Reference proteome</keyword>
<dbReference type="InterPro" id="IPR036505">
    <property type="entry name" value="Amidase/PGRP_sf"/>
</dbReference>